<reference evidence="7" key="2">
    <citation type="journal article" date="2019" name="Int. J. Syst. Evol. Microbiol.">
        <title>The Global Catalogue of Microorganisms (GCM) 10K type strain sequencing project: providing services to taxonomists for standard genome sequencing and annotation.</title>
        <authorList>
            <consortium name="The Broad Institute Genomics Platform"/>
            <consortium name="The Broad Institute Genome Sequencing Center for Infectious Disease"/>
            <person name="Wu L."/>
            <person name="Ma J."/>
        </authorList>
    </citation>
    <scope>NUCLEOTIDE SEQUENCE [LARGE SCALE GENOMIC DNA]</scope>
    <source>
        <strain evidence="7">CGMCC 1.15287</strain>
    </source>
</reference>
<dbReference type="AlphaFoldDB" id="A0A7W6KAG8"/>
<gene>
    <name evidence="4" type="ORF">GCM10007422_04770</name>
    <name evidence="5" type="ORF">GGQ60_002172</name>
</gene>
<keyword evidence="1" id="KW-0472">Membrane</keyword>
<feature type="domain" description="FecR protein" evidence="2">
    <location>
        <begin position="180"/>
        <end position="270"/>
    </location>
</feature>
<evidence type="ECO:0000259" key="2">
    <source>
        <dbReference type="Pfam" id="PF04773"/>
    </source>
</evidence>
<dbReference type="Gene3D" id="2.60.120.1440">
    <property type="match status" value="1"/>
</dbReference>
<reference evidence="5 6" key="3">
    <citation type="submission" date="2020-08" db="EMBL/GenBank/DDBJ databases">
        <title>Genomic Encyclopedia of Type Strains, Phase IV (KMG-IV): sequencing the most valuable type-strain genomes for metagenomic binning, comparative biology and taxonomic classification.</title>
        <authorList>
            <person name="Goeker M."/>
        </authorList>
    </citation>
    <scope>NUCLEOTIDE SEQUENCE [LARGE SCALE GENOMIC DNA]</scope>
    <source>
        <strain evidence="5 6">DSM 100774</strain>
    </source>
</reference>
<dbReference type="InterPro" id="IPR032508">
    <property type="entry name" value="FecR_C"/>
</dbReference>
<proteinExistence type="predicted"/>
<organism evidence="5 6">
    <name type="scientific">Pedobacter zeae</name>
    <dbReference type="NCBI Taxonomy" id="1737356"/>
    <lineage>
        <taxon>Bacteria</taxon>
        <taxon>Pseudomonadati</taxon>
        <taxon>Bacteroidota</taxon>
        <taxon>Sphingobacteriia</taxon>
        <taxon>Sphingobacteriales</taxon>
        <taxon>Sphingobacteriaceae</taxon>
        <taxon>Pedobacter</taxon>
    </lineage>
</organism>
<reference evidence="4" key="1">
    <citation type="journal article" date="2014" name="Int. J. Syst. Evol. Microbiol.">
        <title>Complete genome of a new Firmicutes species belonging to the dominant human colonic microbiota ('Ruminococcus bicirculans') reveals two chromosomes and a selective capacity to utilize plant glucans.</title>
        <authorList>
            <consortium name="NISC Comparative Sequencing Program"/>
            <person name="Wegmann U."/>
            <person name="Louis P."/>
            <person name="Goesmann A."/>
            <person name="Henrissat B."/>
            <person name="Duncan S.H."/>
            <person name="Flint H.J."/>
        </authorList>
    </citation>
    <scope>NUCLEOTIDE SEQUENCE</scope>
    <source>
        <strain evidence="4">CGMCC 1.15287</strain>
    </source>
</reference>
<dbReference type="RefSeq" id="WP_183763398.1">
    <property type="nucleotide sequence ID" value="NZ_BMHZ01000001.1"/>
</dbReference>
<dbReference type="Gene3D" id="3.55.50.30">
    <property type="match status" value="1"/>
</dbReference>
<feature type="domain" description="Protein FecR C-terminal" evidence="3">
    <location>
        <begin position="311"/>
        <end position="374"/>
    </location>
</feature>
<evidence type="ECO:0000313" key="6">
    <source>
        <dbReference type="Proteomes" id="UP000532273"/>
    </source>
</evidence>
<reference evidence="4" key="4">
    <citation type="submission" date="2024-05" db="EMBL/GenBank/DDBJ databases">
        <authorList>
            <person name="Sun Q."/>
            <person name="Zhou Y."/>
        </authorList>
    </citation>
    <scope>NUCLEOTIDE SEQUENCE</scope>
    <source>
        <strain evidence="4">CGMCC 1.15287</strain>
    </source>
</reference>
<comment type="caution">
    <text evidence="5">The sequence shown here is derived from an EMBL/GenBank/DDBJ whole genome shotgun (WGS) entry which is preliminary data.</text>
</comment>
<dbReference type="Pfam" id="PF04773">
    <property type="entry name" value="FecR"/>
    <property type="match status" value="1"/>
</dbReference>
<keyword evidence="1" id="KW-0812">Transmembrane</keyword>
<evidence type="ECO:0000313" key="5">
    <source>
        <dbReference type="EMBL" id="MBB4108191.1"/>
    </source>
</evidence>
<dbReference type="GO" id="GO:0016989">
    <property type="term" value="F:sigma factor antagonist activity"/>
    <property type="evidence" value="ECO:0007669"/>
    <property type="project" value="TreeGrafter"/>
</dbReference>
<name>A0A7W6KAG8_9SPHI</name>
<dbReference type="InterPro" id="IPR012373">
    <property type="entry name" value="Ferrdict_sens_TM"/>
</dbReference>
<dbReference type="PIRSF" id="PIRSF018266">
    <property type="entry name" value="FecR"/>
    <property type="match status" value="1"/>
</dbReference>
<dbReference type="Proteomes" id="UP000532273">
    <property type="component" value="Unassembled WGS sequence"/>
</dbReference>
<dbReference type="Pfam" id="PF16344">
    <property type="entry name" value="FecR_C"/>
    <property type="match status" value="1"/>
</dbReference>
<dbReference type="PANTHER" id="PTHR30273">
    <property type="entry name" value="PERIPLASMIC SIGNAL SENSOR AND SIGMA FACTOR ACTIVATOR FECR-RELATED"/>
    <property type="match status" value="1"/>
</dbReference>
<evidence type="ECO:0000256" key="1">
    <source>
        <dbReference type="SAM" id="Phobius"/>
    </source>
</evidence>
<keyword evidence="1" id="KW-1133">Transmembrane helix</keyword>
<accession>A0A7W6KAG8</accession>
<dbReference type="Proteomes" id="UP000642938">
    <property type="component" value="Unassembled WGS sequence"/>
</dbReference>
<feature type="transmembrane region" description="Helical" evidence="1">
    <location>
        <begin position="95"/>
        <end position="116"/>
    </location>
</feature>
<keyword evidence="7" id="KW-1185">Reference proteome</keyword>
<dbReference type="EMBL" id="JACIEF010000002">
    <property type="protein sequence ID" value="MBB4108191.1"/>
    <property type="molecule type" value="Genomic_DNA"/>
</dbReference>
<sequence length="380" mass="43133">MHLNKEMEYNDEYIKALLVEKLAGTISEEDELMVNKALSDSPAARAYWQHILGQFQASSRASDFLDRLDEQQAWNRISKELKDDQHAIEAKKVPMWRYVVSSAAVLAIAFIGFWMFRGHNTVTLQAPHHQVYLKTDDGQTLDLSADRKFEIAGTEINNQSKELSYTSDASKSLQWATLVVPPTKDYKIKLNDGTTVWLNATSSLRFPFRFDLSKREVYLKGEAYFEVAKNAKVPFIVHTDYAAIQVHGTSFNISAYENEVFTASLVEGAISAVKDQENILLKPGEEVFARSGTLGVRNFDADLLSWRKGSYYFHHKPLGEIAQVLVRWYDVKIDWKSTAISKQIFTGEIDKSQSLEVVLSNLQLTSGIHSKLEKGILTFY</sequence>
<protein>
    <submittedName>
        <fullName evidence="4">Iron dicitrate transporter FecR</fullName>
    </submittedName>
</protein>
<dbReference type="EMBL" id="BMHZ01000001">
    <property type="protein sequence ID" value="GGG94437.1"/>
    <property type="molecule type" value="Genomic_DNA"/>
</dbReference>
<dbReference type="PANTHER" id="PTHR30273:SF2">
    <property type="entry name" value="PROTEIN FECR"/>
    <property type="match status" value="1"/>
</dbReference>
<evidence type="ECO:0000313" key="4">
    <source>
        <dbReference type="EMBL" id="GGG94437.1"/>
    </source>
</evidence>
<dbReference type="InterPro" id="IPR006860">
    <property type="entry name" value="FecR"/>
</dbReference>
<evidence type="ECO:0000259" key="3">
    <source>
        <dbReference type="Pfam" id="PF16344"/>
    </source>
</evidence>
<evidence type="ECO:0000313" key="7">
    <source>
        <dbReference type="Proteomes" id="UP000642938"/>
    </source>
</evidence>